<dbReference type="Proteomes" id="UP001362999">
    <property type="component" value="Unassembled WGS sequence"/>
</dbReference>
<dbReference type="AlphaFoldDB" id="A0AAW0CK07"/>
<proteinExistence type="predicted"/>
<evidence type="ECO:0008006" key="4">
    <source>
        <dbReference type="Google" id="ProtNLM"/>
    </source>
</evidence>
<evidence type="ECO:0000313" key="2">
    <source>
        <dbReference type="EMBL" id="KAK7038163.1"/>
    </source>
</evidence>
<gene>
    <name evidence="2" type="ORF">R3P38DRAFT_2615212</name>
</gene>
<evidence type="ECO:0000256" key="1">
    <source>
        <dbReference type="SAM" id="MobiDB-lite"/>
    </source>
</evidence>
<protein>
    <recommendedName>
        <fullName evidence="4">F-box domain-containing protein</fullName>
    </recommendedName>
</protein>
<feature type="compositionally biased region" description="Polar residues" evidence="1">
    <location>
        <begin position="12"/>
        <end position="21"/>
    </location>
</feature>
<accession>A0AAW0CK07</accession>
<dbReference type="EMBL" id="JAWWNJ010000017">
    <property type="protein sequence ID" value="KAK7038163.1"/>
    <property type="molecule type" value="Genomic_DNA"/>
</dbReference>
<comment type="caution">
    <text evidence="2">The sequence shown here is derived from an EMBL/GenBank/DDBJ whole genome shotgun (WGS) entry which is preliminary data.</text>
</comment>
<keyword evidence="3" id="KW-1185">Reference proteome</keyword>
<name>A0AAW0CK07_9AGAR</name>
<sequence>MESAPTEYEALSESQQRNDGNLATGHDVKGLHVPPEVFAEIFIQCLPPITFVAPSRTAPPLSVASVNTRWREAALATPRLWQSLAIDARTRALLRGLGYAGFCETWLGRAGGLPVSLSLRASGVEAANWLTDYIRGSAHLLRELDLQFGSVRQILSFPPAKYPLLETVSIDTPQDGGILISFLDAPVLRRVKLSKYTAHVHLRRQQLTSFRCDSIDVLTFLEFFRDARELVSGRFVVGYRIGTGWAQTVYKLPRLRSLVLETKEDQEYWQNNTAYLEALGNLRTPALEDLALIFPRRNERQPREETISRPFMTFVDQIPFRLNTLTLGFMPVSTPTLILCLRATPELVQLKLWPTRMVNLREVFASFLELPLLPRLESLHVVNEAGATNPTPEALVEMLSWRWDYDSAVGSIDVVRLRSFRMALANSIPNSWVIASIASHPRFAELKAEGMQLYVGKMKMPVDDLWG</sequence>
<reference evidence="2 3" key="1">
    <citation type="journal article" date="2024" name="J Genomics">
        <title>Draft genome sequencing and assembly of Favolaschia claudopus CIRM-BRFM 2984 isolated from oak limbs.</title>
        <authorList>
            <person name="Navarro D."/>
            <person name="Drula E."/>
            <person name="Chaduli D."/>
            <person name="Cazenave R."/>
            <person name="Ahrendt S."/>
            <person name="Wang J."/>
            <person name="Lipzen A."/>
            <person name="Daum C."/>
            <person name="Barry K."/>
            <person name="Grigoriev I.V."/>
            <person name="Favel A."/>
            <person name="Rosso M.N."/>
            <person name="Martin F."/>
        </authorList>
    </citation>
    <scope>NUCLEOTIDE SEQUENCE [LARGE SCALE GENOMIC DNA]</scope>
    <source>
        <strain evidence="2 3">CIRM-BRFM 2984</strain>
    </source>
</reference>
<organism evidence="2 3">
    <name type="scientific">Favolaschia claudopus</name>
    <dbReference type="NCBI Taxonomy" id="2862362"/>
    <lineage>
        <taxon>Eukaryota</taxon>
        <taxon>Fungi</taxon>
        <taxon>Dikarya</taxon>
        <taxon>Basidiomycota</taxon>
        <taxon>Agaricomycotina</taxon>
        <taxon>Agaricomycetes</taxon>
        <taxon>Agaricomycetidae</taxon>
        <taxon>Agaricales</taxon>
        <taxon>Marasmiineae</taxon>
        <taxon>Mycenaceae</taxon>
        <taxon>Favolaschia</taxon>
    </lineage>
</organism>
<evidence type="ECO:0000313" key="3">
    <source>
        <dbReference type="Proteomes" id="UP001362999"/>
    </source>
</evidence>
<feature type="region of interest" description="Disordered" evidence="1">
    <location>
        <begin position="1"/>
        <end position="26"/>
    </location>
</feature>